<accession>A0A6C0HQE3</accession>
<protein>
    <submittedName>
        <fullName evidence="2">Uncharacterized protein</fullName>
    </submittedName>
</protein>
<sequence length="420" mass="48413">MLKKTIKINPELFNLADKTRKNRERKSRPSVPVVIKPNSLKKELLNRIKEHRTRDIETGVKHSFSDEFHDSINYLSSLSKKHKEDADREKKREAIANRTVKNYQSYNATPSHSMSQFYQHATPMQMQMPMVNLELPEELQETYTPALIEPTVAPIKINTYIPSSDVPYGCLKGGIKPTFRSWNSTRKNYDSLESPSQPRLQISIPETQSQYISQYTSQYTPQSTSQSTPQSTSPSISSLTQEPINERERKLELLRMKMRKQQESQLQVQTHPNVITHLEMREPEINLPPPDTSLLNTNIEASNKLKQNIDESIPPPEKKFIKRTIKRKYTLGKSKIYNTVSILLKDNHTRKNVLNAHRELKRTPINDIKKYLKTRGLVKVGSNAPNDVLRKTYESAILAGEVLNKNKETLLHNFLSDTSN</sequence>
<feature type="region of interest" description="Disordered" evidence="1">
    <location>
        <begin position="215"/>
        <end position="245"/>
    </location>
</feature>
<evidence type="ECO:0000256" key="1">
    <source>
        <dbReference type="SAM" id="MobiDB-lite"/>
    </source>
</evidence>
<evidence type="ECO:0000313" key="2">
    <source>
        <dbReference type="EMBL" id="QHT82911.1"/>
    </source>
</evidence>
<organism evidence="2">
    <name type="scientific">viral metagenome</name>
    <dbReference type="NCBI Taxonomy" id="1070528"/>
    <lineage>
        <taxon>unclassified sequences</taxon>
        <taxon>metagenomes</taxon>
        <taxon>organismal metagenomes</taxon>
    </lineage>
</organism>
<name>A0A6C0HQE3_9ZZZZ</name>
<proteinExistence type="predicted"/>
<reference evidence="2" key="1">
    <citation type="journal article" date="2020" name="Nature">
        <title>Giant virus diversity and host interactions through global metagenomics.</title>
        <authorList>
            <person name="Schulz F."/>
            <person name="Roux S."/>
            <person name="Paez-Espino D."/>
            <person name="Jungbluth S."/>
            <person name="Walsh D.A."/>
            <person name="Denef V.J."/>
            <person name="McMahon K.D."/>
            <person name="Konstantinidis K.T."/>
            <person name="Eloe-Fadrosh E.A."/>
            <person name="Kyrpides N.C."/>
            <person name="Woyke T."/>
        </authorList>
    </citation>
    <scope>NUCLEOTIDE SEQUENCE</scope>
    <source>
        <strain evidence="2">GVMAG-M-3300023184-165</strain>
    </source>
</reference>
<dbReference type="AlphaFoldDB" id="A0A6C0HQE3"/>
<dbReference type="EMBL" id="MN740004">
    <property type="protein sequence ID" value="QHT82911.1"/>
    <property type="molecule type" value="Genomic_DNA"/>
</dbReference>
<feature type="compositionally biased region" description="Low complexity" evidence="1">
    <location>
        <begin position="215"/>
        <end position="238"/>
    </location>
</feature>